<feature type="transmembrane region" description="Helical" evidence="11">
    <location>
        <begin position="12"/>
        <end position="29"/>
    </location>
</feature>
<dbReference type="EC" id="2.7.13.3" evidence="3"/>
<feature type="domain" description="Histidine kinase" evidence="12">
    <location>
        <begin position="387"/>
        <end position="642"/>
    </location>
</feature>
<reference evidence="14 15" key="1">
    <citation type="submission" date="2023-01" db="EMBL/GenBank/DDBJ databases">
        <title>Novel diversity within Roseofilum (Cyanobacteria; Desertifilaceae) from marine benthic mats with descriptions of four novel species.</title>
        <authorList>
            <person name="Wang Y."/>
            <person name="Berthold D.E."/>
            <person name="Hu J."/>
            <person name="Lefler F.W."/>
            <person name="Laughinghouse H.D. IV."/>
        </authorList>
    </citation>
    <scope>NUCLEOTIDE SEQUENCE [LARGE SCALE GENOMIC DNA]</scope>
    <source>
        <strain evidence="14 15">BLCC-M143</strain>
    </source>
</reference>
<keyword evidence="10" id="KW-0175">Coiled coil</keyword>
<evidence type="ECO:0000256" key="11">
    <source>
        <dbReference type="SAM" id="Phobius"/>
    </source>
</evidence>
<comment type="caution">
    <text evidence="14">The sequence shown here is derived from an EMBL/GenBank/DDBJ whole genome shotgun (WGS) entry which is preliminary data.</text>
</comment>
<organism evidence="14 15">
    <name type="scientific">Roseofilum casamattae BLCC-M143</name>
    <dbReference type="NCBI Taxonomy" id="3022442"/>
    <lineage>
        <taxon>Bacteria</taxon>
        <taxon>Bacillati</taxon>
        <taxon>Cyanobacteriota</taxon>
        <taxon>Cyanophyceae</taxon>
        <taxon>Desertifilales</taxon>
        <taxon>Desertifilaceae</taxon>
        <taxon>Roseofilum</taxon>
        <taxon>Roseofilum casamattae</taxon>
    </lineage>
</organism>
<dbReference type="InterPro" id="IPR003594">
    <property type="entry name" value="HATPase_dom"/>
</dbReference>
<dbReference type="PROSITE" id="PS50109">
    <property type="entry name" value="HIS_KIN"/>
    <property type="match status" value="1"/>
</dbReference>
<evidence type="ECO:0000256" key="8">
    <source>
        <dbReference type="ARBA" id="ARBA00023012"/>
    </source>
</evidence>
<dbReference type="CDD" id="cd00082">
    <property type="entry name" value="HisKA"/>
    <property type="match status" value="1"/>
</dbReference>
<keyword evidence="6" id="KW-0808">Transferase</keyword>
<proteinExistence type="predicted"/>
<dbReference type="Gene3D" id="1.10.287.130">
    <property type="match status" value="1"/>
</dbReference>
<keyword evidence="9 11" id="KW-0472">Membrane</keyword>
<dbReference type="InterPro" id="IPR003661">
    <property type="entry name" value="HisK_dim/P_dom"/>
</dbReference>
<keyword evidence="8" id="KW-0902">Two-component regulatory system</keyword>
<dbReference type="Pfam" id="PF00512">
    <property type="entry name" value="HisKA"/>
    <property type="match status" value="1"/>
</dbReference>
<dbReference type="PROSITE" id="PS50839">
    <property type="entry name" value="CHASE"/>
    <property type="match status" value="1"/>
</dbReference>
<dbReference type="EMBL" id="JAQOSQ010000001">
    <property type="protein sequence ID" value="MDJ1182003.1"/>
    <property type="molecule type" value="Genomic_DNA"/>
</dbReference>
<dbReference type="PRINTS" id="PR00344">
    <property type="entry name" value="BCTRLSENSOR"/>
</dbReference>
<evidence type="ECO:0000259" key="12">
    <source>
        <dbReference type="PROSITE" id="PS50109"/>
    </source>
</evidence>
<sequence length="665" mass="74175">MYFLKQYRNTAAIGLMGIIVSITASIVVYQAEVSKSRDRFEQQSTVLVGTLQNQLDGYVQLTRSMGAFLRARSRVNQTEFQEFSQTLLPYYDGLLGLGWVSQVKAGERQSYEEQFFPIKEWDDTGNFIAAGDRDVYFPTTHLEPLEQWENYLGWDASSDPKRLLSLEKAKYSGVSVSTPLVTLESGNPGFVLYYPVLSSDETFEGAVFSVYELQSWVETAIANLDLNNINFYIYELPEDQLDSALNKTSVTATEGFLIAYKNRDGKLTQSVADARLENLENGLSQCPYNSQWQSCIRSIAIARQEFSLLVLPTAGYSLALVRAGTVLLFSLLATGSLVMYLAIANWTKLNLESKNQQLETLLQELQQSQLQLIQTEKMSSLGRLVAGVAHEINNPVNFISGNLEYAQTYFREILSLVDLYQKEYPQPKESIAIAIEDIELDFLAKDLPDLLDSMQLGTERLRTIVLSLRNFSRLDESEVKDVDIHLGIDNTLVILNSRLTCQGNRREIKIVKEYGDLPLIECCAGQINQVFMNILGNAIDALEEFILSTPETIIEPAIVIKTAQAGENWITIQISDNGPGIPEEIQSRLFDPFFTTKPIGKGTGLGLSISYQVITEKHGGTLVCSSTINEGTMFTIGLPIVRSKEMLSVREISFAEGVSVAPKVA</sequence>
<dbReference type="Gene3D" id="3.30.565.10">
    <property type="entry name" value="Histidine kinase-like ATPase, C-terminal domain"/>
    <property type="match status" value="1"/>
</dbReference>
<dbReference type="Pfam" id="PF02518">
    <property type="entry name" value="HATPase_c"/>
    <property type="match status" value="1"/>
</dbReference>
<evidence type="ECO:0000256" key="2">
    <source>
        <dbReference type="ARBA" id="ARBA00004370"/>
    </source>
</evidence>
<protein>
    <recommendedName>
        <fullName evidence="3">histidine kinase</fullName>
        <ecNumber evidence="3">2.7.13.3</ecNumber>
    </recommendedName>
</protein>
<dbReference type="Pfam" id="PF03924">
    <property type="entry name" value="CHASE"/>
    <property type="match status" value="1"/>
</dbReference>
<comment type="subcellular location">
    <subcellularLocation>
        <location evidence="2">Membrane</location>
    </subcellularLocation>
</comment>
<dbReference type="InterPro" id="IPR006189">
    <property type="entry name" value="CHASE_dom"/>
</dbReference>
<dbReference type="SUPFAM" id="SSF55874">
    <property type="entry name" value="ATPase domain of HSP90 chaperone/DNA topoisomerase II/histidine kinase"/>
    <property type="match status" value="1"/>
</dbReference>
<dbReference type="Proteomes" id="UP001232992">
    <property type="component" value="Unassembled WGS sequence"/>
</dbReference>
<gene>
    <name evidence="14" type="ORF">PMH09_02235</name>
</gene>
<evidence type="ECO:0000259" key="13">
    <source>
        <dbReference type="PROSITE" id="PS50839"/>
    </source>
</evidence>
<feature type="transmembrane region" description="Helical" evidence="11">
    <location>
        <begin position="326"/>
        <end position="346"/>
    </location>
</feature>
<dbReference type="Gene3D" id="3.30.450.350">
    <property type="entry name" value="CHASE domain"/>
    <property type="match status" value="1"/>
</dbReference>
<dbReference type="InterPro" id="IPR005467">
    <property type="entry name" value="His_kinase_dom"/>
</dbReference>
<name>A0ABT7BUQ4_9CYAN</name>
<feature type="domain" description="CHASE" evidence="13">
    <location>
        <begin position="71"/>
        <end position="235"/>
    </location>
</feature>
<feature type="coiled-coil region" evidence="10">
    <location>
        <begin position="348"/>
        <end position="378"/>
    </location>
</feature>
<comment type="catalytic activity">
    <reaction evidence="1">
        <text>ATP + protein L-histidine = ADP + protein N-phospho-L-histidine.</text>
        <dbReference type="EC" id="2.7.13.3"/>
    </reaction>
</comment>
<dbReference type="PANTHER" id="PTHR43065">
    <property type="entry name" value="SENSOR HISTIDINE KINASE"/>
    <property type="match status" value="1"/>
</dbReference>
<evidence type="ECO:0000256" key="4">
    <source>
        <dbReference type="ARBA" id="ARBA00022553"/>
    </source>
</evidence>
<evidence type="ECO:0000256" key="10">
    <source>
        <dbReference type="SAM" id="Coils"/>
    </source>
</evidence>
<evidence type="ECO:0000313" key="14">
    <source>
        <dbReference type="EMBL" id="MDJ1182003.1"/>
    </source>
</evidence>
<dbReference type="PANTHER" id="PTHR43065:SF50">
    <property type="entry name" value="HISTIDINE KINASE"/>
    <property type="match status" value="1"/>
</dbReference>
<dbReference type="InterPro" id="IPR036890">
    <property type="entry name" value="HATPase_C_sf"/>
</dbReference>
<dbReference type="InterPro" id="IPR004358">
    <property type="entry name" value="Sig_transdc_His_kin-like_C"/>
</dbReference>
<evidence type="ECO:0000256" key="9">
    <source>
        <dbReference type="ARBA" id="ARBA00023136"/>
    </source>
</evidence>
<keyword evidence="4" id="KW-0597">Phosphoprotein</keyword>
<keyword evidence="15" id="KW-1185">Reference proteome</keyword>
<keyword evidence="7 11" id="KW-1133">Transmembrane helix</keyword>
<keyword evidence="6" id="KW-0418">Kinase</keyword>
<evidence type="ECO:0000256" key="3">
    <source>
        <dbReference type="ARBA" id="ARBA00012438"/>
    </source>
</evidence>
<evidence type="ECO:0000256" key="7">
    <source>
        <dbReference type="ARBA" id="ARBA00022989"/>
    </source>
</evidence>
<evidence type="ECO:0000256" key="5">
    <source>
        <dbReference type="ARBA" id="ARBA00022692"/>
    </source>
</evidence>
<dbReference type="SMART" id="SM00387">
    <property type="entry name" value="HATPase_c"/>
    <property type="match status" value="1"/>
</dbReference>
<dbReference type="RefSeq" id="WP_283756652.1">
    <property type="nucleotide sequence ID" value="NZ_JAQOSQ010000001.1"/>
</dbReference>
<dbReference type="InterPro" id="IPR036097">
    <property type="entry name" value="HisK_dim/P_sf"/>
</dbReference>
<dbReference type="SUPFAM" id="SSF47384">
    <property type="entry name" value="Homodimeric domain of signal transducing histidine kinase"/>
    <property type="match status" value="1"/>
</dbReference>
<keyword evidence="5 11" id="KW-0812">Transmembrane</keyword>
<evidence type="ECO:0000313" key="15">
    <source>
        <dbReference type="Proteomes" id="UP001232992"/>
    </source>
</evidence>
<dbReference type="SMART" id="SM00388">
    <property type="entry name" value="HisKA"/>
    <property type="match status" value="1"/>
</dbReference>
<evidence type="ECO:0000256" key="1">
    <source>
        <dbReference type="ARBA" id="ARBA00000085"/>
    </source>
</evidence>
<accession>A0ABT7BUQ4</accession>
<evidence type="ECO:0000256" key="6">
    <source>
        <dbReference type="ARBA" id="ARBA00022777"/>
    </source>
</evidence>
<dbReference type="SMART" id="SM01079">
    <property type="entry name" value="CHASE"/>
    <property type="match status" value="1"/>
</dbReference>
<dbReference type="InterPro" id="IPR042240">
    <property type="entry name" value="CHASE_sf"/>
</dbReference>